<keyword evidence="6" id="KW-1185">Reference proteome</keyword>
<evidence type="ECO:0000313" key="6">
    <source>
        <dbReference type="Proteomes" id="UP001302349"/>
    </source>
</evidence>
<evidence type="ECO:0000256" key="3">
    <source>
        <dbReference type="PROSITE-ProRule" id="PRU00679"/>
    </source>
</evidence>
<feature type="modified residue" description="N6-carboxylysine" evidence="3">
    <location>
        <position position="163"/>
    </location>
</feature>
<name>A0ABZ0IVS6_9BACT</name>
<reference evidence="5 6" key="1">
    <citation type="journal article" date="2023" name="Microbiol. Resour. Announc.">
        <title>Complete Genome Sequence of Imperialibacter roseus strain P4T.</title>
        <authorList>
            <person name="Tizabi D.R."/>
            <person name="Bachvaroff T."/>
            <person name="Hill R.T."/>
        </authorList>
    </citation>
    <scope>NUCLEOTIDE SEQUENCE [LARGE SCALE GENOMIC DNA]</scope>
    <source>
        <strain evidence="5 6">P4T</strain>
    </source>
</reference>
<dbReference type="InterPro" id="IPR017947">
    <property type="entry name" value="AryldialkylPase_Zn-BS"/>
</dbReference>
<dbReference type="RefSeq" id="WP_317491123.1">
    <property type="nucleotide sequence ID" value="NZ_CP136051.1"/>
</dbReference>
<dbReference type="Pfam" id="PF02126">
    <property type="entry name" value="PTE"/>
    <property type="match status" value="1"/>
</dbReference>
<accession>A0ABZ0IVS6</accession>
<organism evidence="5 6">
    <name type="scientific">Imperialibacter roseus</name>
    <dbReference type="NCBI Taxonomy" id="1324217"/>
    <lineage>
        <taxon>Bacteria</taxon>
        <taxon>Pseudomonadati</taxon>
        <taxon>Bacteroidota</taxon>
        <taxon>Cytophagia</taxon>
        <taxon>Cytophagales</taxon>
        <taxon>Flammeovirgaceae</taxon>
        <taxon>Imperialibacter</taxon>
    </lineage>
</organism>
<proteinExistence type="inferred from homology"/>
<feature type="signal peptide" evidence="4">
    <location>
        <begin position="1"/>
        <end position="23"/>
    </location>
</feature>
<dbReference type="PROSITE" id="PS01322">
    <property type="entry name" value="PHOSPHOTRIESTERASE_1"/>
    <property type="match status" value="1"/>
</dbReference>
<dbReference type="EMBL" id="CP136051">
    <property type="protein sequence ID" value="WOK08484.1"/>
    <property type="molecule type" value="Genomic_DNA"/>
</dbReference>
<dbReference type="PROSITE" id="PS51347">
    <property type="entry name" value="PHOSPHOTRIESTERASE_2"/>
    <property type="match status" value="1"/>
</dbReference>
<dbReference type="PANTHER" id="PTHR10819:SF3">
    <property type="entry name" value="PHOSPHOTRIESTERASE-RELATED PROTEIN"/>
    <property type="match status" value="1"/>
</dbReference>
<dbReference type="Proteomes" id="UP001302349">
    <property type="component" value="Chromosome"/>
</dbReference>
<evidence type="ECO:0000313" key="5">
    <source>
        <dbReference type="EMBL" id="WOK08484.1"/>
    </source>
</evidence>
<dbReference type="InterPro" id="IPR032466">
    <property type="entry name" value="Metal_Hydrolase"/>
</dbReference>
<evidence type="ECO:0000256" key="1">
    <source>
        <dbReference type="ARBA" id="ARBA00022723"/>
    </source>
</evidence>
<keyword evidence="4" id="KW-0732">Signal</keyword>
<keyword evidence="2" id="KW-0378">Hydrolase</keyword>
<evidence type="ECO:0000256" key="4">
    <source>
        <dbReference type="SAM" id="SignalP"/>
    </source>
</evidence>
<keyword evidence="1" id="KW-0479">Metal-binding</keyword>
<comment type="similarity">
    <text evidence="3">Belongs to the metallo-dependent hydrolases superfamily. Phosphotriesterase family.</text>
</comment>
<protein>
    <submittedName>
        <fullName evidence="5">Phosphotriesterase</fullName>
    </submittedName>
</protein>
<feature type="chain" id="PRO_5045780858" evidence="4">
    <location>
        <begin position="24"/>
        <end position="336"/>
    </location>
</feature>
<dbReference type="InterPro" id="IPR001559">
    <property type="entry name" value="Phosphotriesterase"/>
</dbReference>
<dbReference type="PANTHER" id="PTHR10819">
    <property type="entry name" value="PHOSPHOTRIESTERASE-RELATED"/>
    <property type="match status" value="1"/>
</dbReference>
<dbReference type="SUPFAM" id="SSF51556">
    <property type="entry name" value="Metallo-dependent hydrolases"/>
    <property type="match status" value="1"/>
</dbReference>
<evidence type="ECO:0000256" key="2">
    <source>
        <dbReference type="ARBA" id="ARBA00022801"/>
    </source>
</evidence>
<gene>
    <name evidence="5" type="ORF">RT717_07510</name>
</gene>
<dbReference type="Gene3D" id="3.20.20.140">
    <property type="entry name" value="Metal-dependent hydrolases"/>
    <property type="match status" value="1"/>
</dbReference>
<sequence>MRLYSLLSIAVLVALSYCNPATQQPEVISVNGKMTPSEMGTTLIHEHILVDFIGADSVGYHRWDRDSVIAQTLPFLVDAKKRGVNTFIDCTPAYLGRDPWLLQELSELSGLTIITNTGYYGAVGNKYLPEHAFTETAEQLATRWIDEFQNGIEGSGVKPGFIKISVNSDVPLSTVDQKLVRAAAITHLATGMTIASHTGPALPALEEIALLKAEGVDPSAFIWVHAQIETDFTYYNKAYDLGAWISLDGVVWDVEEHLKRLIYCKKNGLLDKVLISHDAGWYSPGELNGGDFKAFTAIFDELIPLLKQNDFSEKDIDQLLRVNPARAFAINVKAAN</sequence>